<evidence type="ECO:0000313" key="2">
    <source>
        <dbReference type="EMBL" id="CAL4122243.1"/>
    </source>
</evidence>
<accession>A0AAV2RE91</accession>
<proteinExistence type="predicted"/>
<gene>
    <name evidence="2" type="ORF">MNOR_LOCUS22965</name>
</gene>
<dbReference type="AlphaFoldDB" id="A0AAV2RE91"/>
<reference evidence="2 3" key="1">
    <citation type="submission" date="2024-05" db="EMBL/GenBank/DDBJ databases">
        <authorList>
            <person name="Wallberg A."/>
        </authorList>
    </citation>
    <scope>NUCLEOTIDE SEQUENCE [LARGE SCALE GENOMIC DNA]</scope>
</reference>
<sequence length="1153" mass="132295">MANQSRPDDHSGDLRKRRPPLPFGDDGDDFGIDPDNIDYDDVRHTLHKMRRSGPADKFFDSFMLHHRWNKQPPRTPTIPQPIPYRNKTQIQMEWQLPELVPSTEMYEPIPMETDEKKEINLIESDAVLYRVNEMDTEGSVKSHSILKMMSEIPTSMLPKENNQANNQANSTFNLFMGDVSASMSGFWPSVVKGWNTHIQPKLIGRTSIMTFGSDVTTKRSGYTNNCYEVKQNDFDDTCTDLTGALQAIVEEVYKCKEKYINVFFVTDGAHNQTKCTPDTVIEKMIAPEGKICNAYVLGAGNGFPVHYSVNIRSRLHNGRANLPTIFWAKNNYSNDMELQMKDIASYIGQSGSSNTIQLSIPGEILPFNSSKNSFHLNEYVYFEKAPEEIQDILLEVGNYKGKMHLDIKNVDVDLYLNNVFRQWNGILIQMHNKKETIPPEIVPFMERLFNTVMNEMKNKTATSIRSRLASKELKGYEVNFQTLMNTIKNILTNERFSNEIELAENILSTTVTSKKYAEKTLRMKGHTGEEYDVDREEFKSIIKREKSNLMKIEVTAEDCCRVNLTSTISDLKDEDLNDLLELNKYDFLKTFTISGIPIFSPIRDSAMINPWIYSIRRILKSPYTIVSQVVLENMSTASPNSVDVQNKGVKLQGNDEETCFNAVIPVFPPNVASKMKNIMRTKIYAMCCTFAILKNPHIIDYNIHMAALGIAWVRMLFENPILPRSEFVQYRMKCIEATAAQYSDRPSFSKYRDLLMHNTNQAIMTESTIEIDGSTIKCESLIKPMFILHMAVQAKQITDSAHIKKIVETILIEYIGRCLSNNIRRVNESENITKYSDFFVENLTDHDNIKGDVKQYVEEVKAKLTGHATNLLEMFYYKEQCRKAAKRAVKEIIDLHYYKLTTTDVPIELNKSKVNQLRNVSACGDVSWNTLKTFSKEVGLSEMDVEDLFRDENIFTFVAHGFKYTNSRERLDSPLTEYNKCVVEITKKVKEESSKGEIKNLYEKLVNEIVNSWLCTYTEAHAGAVEPMTKSQIIQKAMVKGFNVNDENFDQIYKRYRPSVGLMGNACQSLRCPWFLQPMKTYNEHAATDRLGDDFPHALHITTKHHCAADVRTINNKIVAGEFRRSDKATTYERLAKIDLTHLKNTFMKMALQ</sequence>
<feature type="region of interest" description="Disordered" evidence="1">
    <location>
        <begin position="1"/>
        <end position="34"/>
    </location>
</feature>
<protein>
    <recommendedName>
        <fullName evidence="4">VWFA domain-containing protein</fullName>
    </recommendedName>
</protein>
<dbReference type="SUPFAM" id="SSF53300">
    <property type="entry name" value="vWA-like"/>
    <property type="match status" value="1"/>
</dbReference>
<name>A0AAV2RE91_MEGNR</name>
<organism evidence="2 3">
    <name type="scientific">Meganyctiphanes norvegica</name>
    <name type="common">Northern krill</name>
    <name type="synonym">Thysanopoda norvegica</name>
    <dbReference type="NCBI Taxonomy" id="48144"/>
    <lineage>
        <taxon>Eukaryota</taxon>
        <taxon>Metazoa</taxon>
        <taxon>Ecdysozoa</taxon>
        <taxon>Arthropoda</taxon>
        <taxon>Crustacea</taxon>
        <taxon>Multicrustacea</taxon>
        <taxon>Malacostraca</taxon>
        <taxon>Eumalacostraca</taxon>
        <taxon>Eucarida</taxon>
        <taxon>Euphausiacea</taxon>
        <taxon>Euphausiidae</taxon>
        <taxon>Meganyctiphanes</taxon>
    </lineage>
</organism>
<dbReference type="InterPro" id="IPR036465">
    <property type="entry name" value="vWFA_dom_sf"/>
</dbReference>
<evidence type="ECO:0000313" key="3">
    <source>
        <dbReference type="Proteomes" id="UP001497623"/>
    </source>
</evidence>
<keyword evidence="3" id="KW-1185">Reference proteome</keyword>
<feature type="compositionally biased region" description="Acidic residues" evidence="1">
    <location>
        <begin position="25"/>
        <end position="34"/>
    </location>
</feature>
<feature type="compositionally biased region" description="Basic and acidic residues" evidence="1">
    <location>
        <begin position="1"/>
        <end position="14"/>
    </location>
</feature>
<dbReference type="Proteomes" id="UP001497623">
    <property type="component" value="Unassembled WGS sequence"/>
</dbReference>
<comment type="caution">
    <text evidence="2">The sequence shown here is derived from an EMBL/GenBank/DDBJ whole genome shotgun (WGS) entry which is preliminary data.</text>
</comment>
<evidence type="ECO:0008006" key="4">
    <source>
        <dbReference type="Google" id="ProtNLM"/>
    </source>
</evidence>
<dbReference type="EMBL" id="CAXKWB010019752">
    <property type="protein sequence ID" value="CAL4122243.1"/>
    <property type="molecule type" value="Genomic_DNA"/>
</dbReference>
<dbReference type="GO" id="GO:0032991">
    <property type="term" value="C:protein-containing complex"/>
    <property type="evidence" value="ECO:0007669"/>
    <property type="project" value="UniProtKB-ARBA"/>
</dbReference>
<evidence type="ECO:0000256" key="1">
    <source>
        <dbReference type="SAM" id="MobiDB-lite"/>
    </source>
</evidence>